<comment type="caution">
    <text evidence="4">The sequence shown here is derived from an EMBL/GenBank/DDBJ whole genome shotgun (WGS) entry which is preliminary data.</text>
</comment>
<dbReference type="PANTHER" id="PTHR36688">
    <property type="entry name" value="ENDO/EXONUCLEASE/PHOSPHATASE DOMAIN-CONTAINING PROTEIN"/>
    <property type="match status" value="1"/>
</dbReference>
<dbReference type="InterPro" id="IPR052560">
    <property type="entry name" value="RdDP_mobile_element"/>
</dbReference>
<dbReference type="EMBL" id="VIIS01000906">
    <property type="protein sequence ID" value="KAF0303900.1"/>
    <property type="molecule type" value="Genomic_DNA"/>
</dbReference>
<dbReference type="Proteomes" id="UP000440578">
    <property type="component" value="Unassembled WGS sequence"/>
</dbReference>
<protein>
    <submittedName>
        <fullName evidence="4">Putative RNA-directed DNA polymerase from transposon BS</fullName>
    </submittedName>
</protein>
<dbReference type="Pfam" id="PF00075">
    <property type="entry name" value="RNase_H"/>
    <property type="match status" value="1"/>
</dbReference>
<dbReference type="PROSITE" id="PS50879">
    <property type="entry name" value="RNASE_H_1"/>
    <property type="match status" value="1"/>
</dbReference>
<keyword evidence="4" id="KW-0548">Nucleotidyltransferase</keyword>
<dbReference type="GO" id="GO:0003964">
    <property type="term" value="F:RNA-directed DNA polymerase activity"/>
    <property type="evidence" value="ECO:0007669"/>
    <property type="project" value="UniProtKB-KW"/>
</dbReference>
<keyword evidence="4" id="KW-0695">RNA-directed DNA polymerase</keyword>
<evidence type="ECO:0000259" key="3">
    <source>
        <dbReference type="PROSITE" id="PS50879"/>
    </source>
</evidence>
<dbReference type="InterPro" id="IPR000477">
    <property type="entry name" value="RT_dom"/>
</dbReference>
<feature type="region of interest" description="Disordered" evidence="2">
    <location>
        <begin position="616"/>
        <end position="636"/>
    </location>
</feature>
<dbReference type="PANTHER" id="PTHR36688:SF1">
    <property type="entry name" value="ENDONUCLEASE_EXONUCLEASE_PHOSPHATASE DOMAIN-CONTAINING PROTEIN"/>
    <property type="match status" value="1"/>
</dbReference>
<keyword evidence="1" id="KW-0175">Coiled coil</keyword>
<evidence type="ECO:0000256" key="2">
    <source>
        <dbReference type="SAM" id="MobiDB-lite"/>
    </source>
</evidence>
<dbReference type="InterPro" id="IPR012337">
    <property type="entry name" value="RNaseH-like_sf"/>
</dbReference>
<dbReference type="Gene3D" id="3.30.420.10">
    <property type="entry name" value="Ribonuclease H-like superfamily/Ribonuclease H"/>
    <property type="match status" value="1"/>
</dbReference>
<keyword evidence="5" id="KW-1185">Reference proteome</keyword>
<gene>
    <name evidence="4" type="primary">RTase_77</name>
    <name evidence="4" type="ORF">FJT64_024154</name>
</gene>
<feature type="domain" description="RNase H type-1" evidence="3">
    <location>
        <begin position="1251"/>
        <end position="1391"/>
    </location>
</feature>
<dbReference type="GO" id="GO:0004523">
    <property type="term" value="F:RNA-DNA hybrid ribonuclease activity"/>
    <property type="evidence" value="ECO:0007669"/>
    <property type="project" value="InterPro"/>
</dbReference>
<dbReference type="GO" id="GO:0003676">
    <property type="term" value="F:nucleic acid binding"/>
    <property type="evidence" value="ECO:0007669"/>
    <property type="project" value="InterPro"/>
</dbReference>
<feature type="region of interest" description="Disordered" evidence="2">
    <location>
        <begin position="834"/>
        <end position="855"/>
    </location>
</feature>
<proteinExistence type="predicted"/>
<evidence type="ECO:0000313" key="5">
    <source>
        <dbReference type="Proteomes" id="UP000440578"/>
    </source>
</evidence>
<feature type="compositionally biased region" description="Low complexity" evidence="2">
    <location>
        <begin position="297"/>
        <end position="333"/>
    </location>
</feature>
<evidence type="ECO:0000256" key="1">
    <source>
        <dbReference type="SAM" id="Coils"/>
    </source>
</evidence>
<sequence>MKKILIQELTALLERQAERAAEADKRLERLERLLYREPSAGTGTGTTAGVSESGAERGADGSVGPAAAARRTVCLPASATPAPHLKSASTCRARVECSVRDSETGAVSRLEDSEPTLKHAVTVGETWSAHVTCQDLRGTKGHFVAHMSAYKRDRSRPSVAHAAAATNRQFLERCPTCGRRQHAGGDTCRAAGAICRACGEPGHFEVVCHQRASTTAVAPSAVTRVRDSPGVALVAVAAGTAVSPPPADTGQAGHTALQPTELSDAADAYGASPPPAGGIPTWSTDRGYGASPPPAGGPSAATGAAVSVPPADTGRGAGRTAAQPTEPAGARGACPPPAGGWPAQTMEAAPGVSPPQADTDRAGCTAAQPTEPADAHGASSSPTGSFPTRTSHGNAAAGDAVLPPPADTGQPGATAVQPAGPDAAAVAYGASPPPAGGLQTLSMGRGAAAGPAVSPPPADTGQIGCTAAQSTRPAAAYGASPPPAGGLPTRTRDGGTAAGYAVSPLPGDTSQADCCAAQPTELSETTDVYGASPPPAGGMPTRSTDGGPAASTAESPPAAGTGHAGCSHAAQPTELADAYGASPPLAGGLPVRSGDGDPPEQMVAAHAAALLRTPQGCVSAGDKSDRRGDTNLGDTTLHSVEVVDDLLGPTVDDEVGKDAEDPLHAAAVAAMLAERDTECDSRLPPLVAPSPGVLNSGTPTRAGYGEDARLSAPDVTLAHSDLARRCTWEVGADLGSDHLPQLVAVTTSGHRPRRIRKTRWAFHKADWTAFTARCEETMAELTLGETSVERLAARFNDAIIEASVRCVPRGARADPKPWALDPELVRAVEERKAARAAVQEDPSPENQTRWKEKKRHAADVEADARRRAFQDFASTELNRRAALGRVTKILRKMEGAVTDTCPGQAINGDRGQLVAENRAKAEAFVRTYANGSVLAPTLFTLWSADLVAALKRIPGTSVFLYADDTATLCSGGTIAEARDRAQQAADAIAKWARDWKMRLAGSKTQVLALSQHYVDARDLYIHVDGARVDAGRHLHLLGVTLDRQLHMGEHCARVRKKTKPRIAQLRKMTGRSWGLREPQLRVVANGYIRGALEYAAAAWLPAASESHVELLEIEMRAAARVITGCPVSTPRDPLLAEAGLVPVRARRDLLAARLSCLAASQRSGDPLRAVAEATAPRRLRTTTGWRDTGARALVSAGVRDVPVEERLHVTIPPWIDDTRVQFRLDIGNHISRTAPPDVRRERAEEHLATFPDDAVWVWSDGSAEGGVSAGGSGALIILPSGEEHELRAPAGRICSSTRAELVAIRGALEMLLRLEGGLAESPVIVCADSQAALATLANGAGSQATALGAAVWRLLLALTDGGRRVFMQWIPAHCGIPGNERADVLAKEASSLSQDAVPTDVRSMVKAVGRSATKAWRRSWPDSFFKTIMGDRMPMPVLLESRDEAVNVHQLRAGHWSRSQSYLHRIGRRPERDCPQCSDLACPAARCLVCREGPDTPEHVLLRCPCLAGARLRLLGNIRPDPTQLRDGGAVAALSRGYLSHQEPLGYGRP</sequence>
<keyword evidence="4" id="KW-0808">Transferase</keyword>
<feature type="coiled-coil region" evidence="1">
    <location>
        <begin position="6"/>
        <end position="33"/>
    </location>
</feature>
<feature type="compositionally biased region" description="Low complexity" evidence="2">
    <location>
        <begin position="546"/>
        <end position="561"/>
    </location>
</feature>
<accession>A0A6A4WJS3</accession>
<reference evidence="4 5" key="1">
    <citation type="submission" date="2019-07" db="EMBL/GenBank/DDBJ databases">
        <title>Draft genome assembly of a fouling barnacle, Amphibalanus amphitrite (Darwin, 1854): The first reference genome for Thecostraca.</title>
        <authorList>
            <person name="Kim W."/>
        </authorList>
    </citation>
    <scope>NUCLEOTIDE SEQUENCE [LARGE SCALE GENOMIC DNA]</scope>
    <source>
        <strain evidence="4">SNU_AA5</strain>
        <tissue evidence="4">Soma without cirri and trophi</tissue>
    </source>
</reference>
<dbReference type="OrthoDB" id="6369833at2759"/>
<name>A0A6A4WJS3_AMPAM</name>
<feature type="region of interest" description="Disordered" evidence="2">
    <location>
        <begin position="38"/>
        <end position="64"/>
    </location>
</feature>
<evidence type="ECO:0000313" key="4">
    <source>
        <dbReference type="EMBL" id="KAF0303900.1"/>
    </source>
</evidence>
<organism evidence="4 5">
    <name type="scientific">Amphibalanus amphitrite</name>
    <name type="common">Striped barnacle</name>
    <name type="synonym">Balanus amphitrite</name>
    <dbReference type="NCBI Taxonomy" id="1232801"/>
    <lineage>
        <taxon>Eukaryota</taxon>
        <taxon>Metazoa</taxon>
        <taxon>Ecdysozoa</taxon>
        <taxon>Arthropoda</taxon>
        <taxon>Crustacea</taxon>
        <taxon>Multicrustacea</taxon>
        <taxon>Cirripedia</taxon>
        <taxon>Thoracica</taxon>
        <taxon>Thoracicalcarea</taxon>
        <taxon>Balanomorpha</taxon>
        <taxon>Balanoidea</taxon>
        <taxon>Balanidae</taxon>
        <taxon>Amphibalaninae</taxon>
        <taxon>Amphibalanus</taxon>
    </lineage>
</organism>
<feature type="compositionally biased region" description="Polar residues" evidence="2">
    <location>
        <begin position="378"/>
        <end position="393"/>
    </location>
</feature>
<feature type="region of interest" description="Disordered" evidence="2">
    <location>
        <begin position="265"/>
        <end position="600"/>
    </location>
</feature>
<dbReference type="SUPFAM" id="SSF53098">
    <property type="entry name" value="Ribonuclease H-like"/>
    <property type="match status" value="1"/>
</dbReference>
<dbReference type="InterPro" id="IPR036397">
    <property type="entry name" value="RNaseH_sf"/>
</dbReference>
<dbReference type="InterPro" id="IPR002156">
    <property type="entry name" value="RNaseH_domain"/>
</dbReference>
<dbReference type="CDD" id="cd09276">
    <property type="entry name" value="Rnase_HI_RT_non_LTR"/>
    <property type="match status" value="1"/>
</dbReference>
<dbReference type="Pfam" id="PF00078">
    <property type="entry name" value="RVT_1"/>
    <property type="match status" value="1"/>
</dbReference>
<feature type="compositionally biased region" description="Low complexity" evidence="2">
    <location>
        <begin position="413"/>
        <end position="430"/>
    </location>
</feature>